<evidence type="ECO:0000256" key="5">
    <source>
        <dbReference type="ARBA" id="ARBA00023136"/>
    </source>
</evidence>
<feature type="transmembrane region" description="Helical" evidence="6">
    <location>
        <begin position="290"/>
        <end position="313"/>
    </location>
</feature>
<dbReference type="GO" id="GO:0022857">
    <property type="term" value="F:transmembrane transporter activity"/>
    <property type="evidence" value="ECO:0007669"/>
    <property type="project" value="InterPro"/>
</dbReference>
<feature type="transmembrane region" description="Helical" evidence="6">
    <location>
        <begin position="200"/>
        <end position="218"/>
    </location>
</feature>
<reference evidence="8 9" key="1">
    <citation type="submission" date="2019-03" db="EMBL/GenBank/DDBJ databases">
        <title>Genomic Encyclopedia of Type Strains, Phase IV (KMG-IV): sequencing the most valuable type-strain genomes for metagenomic binning, comparative biology and taxonomic classification.</title>
        <authorList>
            <person name="Goeker M."/>
        </authorList>
    </citation>
    <scope>NUCLEOTIDE SEQUENCE [LARGE SCALE GENOMIC DNA]</scope>
    <source>
        <strain evidence="8 9">DSM 25964</strain>
    </source>
</reference>
<feature type="transmembrane region" description="Helical" evidence="6">
    <location>
        <begin position="356"/>
        <end position="378"/>
    </location>
</feature>
<evidence type="ECO:0000313" key="9">
    <source>
        <dbReference type="Proteomes" id="UP000295066"/>
    </source>
</evidence>
<keyword evidence="5 6" id="KW-0472">Membrane</keyword>
<gene>
    <name evidence="8" type="ORF">C8D99_105158</name>
</gene>
<dbReference type="RefSeq" id="WP_166670031.1">
    <property type="nucleotide sequence ID" value="NZ_SORI01000005.1"/>
</dbReference>
<dbReference type="PANTHER" id="PTHR43124:SF3">
    <property type="entry name" value="CHLORAMPHENICOL EFFLUX PUMP RV0191"/>
    <property type="match status" value="1"/>
</dbReference>
<evidence type="ECO:0000256" key="2">
    <source>
        <dbReference type="ARBA" id="ARBA00022475"/>
    </source>
</evidence>
<feature type="transmembrane region" description="Helical" evidence="6">
    <location>
        <begin position="101"/>
        <end position="118"/>
    </location>
</feature>
<dbReference type="AlphaFoldDB" id="A0A4R8MD36"/>
<feature type="transmembrane region" description="Helical" evidence="6">
    <location>
        <begin position="30"/>
        <end position="51"/>
    </location>
</feature>
<dbReference type="Proteomes" id="UP000295066">
    <property type="component" value="Unassembled WGS sequence"/>
</dbReference>
<feature type="transmembrane region" description="Helical" evidence="6">
    <location>
        <begin position="130"/>
        <end position="149"/>
    </location>
</feature>
<feature type="transmembrane region" description="Helical" evidence="6">
    <location>
        <begin position="72"/>
        <end position="95"/>
    </location>
</feature>
<proteinExistence type="predicted"/>
<dbReference type="InterPro" id="IPR050189">
    <property type="entry name" value="MFS_Efflux_Transporters"/>
</dbReference>
<dbReference type="PANTHER" id="PTHR43124">
    <property type="entry name" value="PURINE EFFLUX PUMP PBUE"/>
    <property type="match status" value="1"/>
</dbReference>
<feature type="transmembrane region" description="Helical" evidence="6">
    <location>
        <begin position="155"/>
        <end position="173"/>
    </location>
</feature>
<protein>
    <submittedName>
        <fullName evidence="8">Putative MFS family arabinose efflux permease</fullName>
    </submittedName>
</protein>
<evidence type="ECO:0000256" key="1">
    <source>
        <dbReference type="ARBA" id="ARBA00004651"/>
    </source>
</evidence>
<feature type="transmembrane region" description="Helical" evidence="6">
    <location>
        <begin position="325"/>
        <end position="350"/>
    </location>
</feature>
<comment type="caution">
    <text evidence="8">The sequence shown here is derived from an EMBL/GenBank/DDBJ whole genome shotgun (WGS) entry which is preliminary data.</text>
</comment>
<dbReference type="InterPro" id="IPR036259">
    <property type="entry name" value="MFS_trans_sf"/>
</dbReference>
<dbReference type="Pfam" id="PF07690">
    <property type="entry name" value="MFS_1"/>
    <property type="match status" value="1"/>
</dbReference>
<dbReference type="GO" id="GO:0005886">
    <property type="term" value="C:plasma membrane"/>
    <property type="evidence" value="ECO:0007669"/>
    <property type="project" value="UniProtKB-SubCell"/>
</dbReference>
<dbReference type="SUPFAM" id="SSF103473">
    <property type="entry name" value="MFS general substrate transporter"/>
    <property type="match status" value="1"/>
</dbReference>
<evidence type="ECO:0000313" key="8">
    <source>
        <dbReference type="EMBL" id="TDY61745.1"/>
    </source>
</evidence>
<feature type="domain" description="Major facilitator superfamily (MFS) profile" evidence="7">
    <location>
        <begin position="1"/>
        <end position="382"/>
    </location>
</feature>
<dbReference type="EMBL" id="SORI01000005">
    <property type="protein sequence ID" value="TDY61745.1"/>
    <property type="molecule type" value="Genomic_DNA"/>
</dbReference>
<dbReference type="InterPro" id="IPR020846">
    <property type="entry name" value="MFS_dom"/>
</dbReference>
<evidence type="ECO:0000256" key="6">
    <source>
        <dbReference type="SAM" id="Phobius"/>
    </source>
</evidence>
<organism evidence="8 9">
    <name type="scientific">Aminivibrio pyruvatiphilus</name>
    <dbReference type="NCBI Taxonomy" id="1005740"/>
    <lineage>
        <taxon>Bacteria</taxon>
        <taxon>Thermotogati</taxon>
        <taxon>Synergistota</taxon>
        <taxon>Synergistia</taxon>
        <taxon>Synergistales</taxon>
        <taxon>Aminobacteriaceae</taxon>
        <taxon>Aminivibrio</taxon>
    </lineage>
</organism>
<sequence length="395" mass="42161">MIAALILGWAVLYADRTALYPLLSVIADTLGITSTQAGAITSAYFLFYVLLQIPSGLAADRWGAKRVLMSMFALSGLGILGFGLFGTSFSLLVFFSALHGLGAGAYYPCCFGTMLSTVPAEKRGISSGLIGMGMALGILGGMAVSGPLYQFFGNYRTPFLLLAVPTALMLPLFKKYLPDVKNESSPSLAVYKKLFRDRDIWKINIATFTSLYGFWAAATWGPTFLQAERSFSLNQSGLYTGLIALTALPGGVLWGRLSDRLGRKRTTLFVLPVSAAALFLLTRVESAPAIIATLLFFGLFSNTAFSPVAVAWIGDIVSRRHPGSMGAAIGFFNGTIMSSAVVAPLVSGFLRDLTGSLVPAILAGSILMFGGSVLLLFTPGNSEKKDWKRKEVHHG</sequence>
<accession>A0A4R8MD36</accession>
<name>A0A4R8MD36_9BACT</name>
<evidence type="ECO:0000256" key="3">
    <source>
        <dbReference type="ARBA" id="ARBA00022692"/>
    </source>
</evidence>
<keyword evidence="4 6" id="KW-1133">Transmembrane helix</keyword>
<dbReference type="InterPro" id="IPR011701">
    <property type="entry name" value="MFS"/>
</dbReference>
<feature type="transmembrane region" description="Helical" evidence="6">
    <location>
        <begin position="267"/>
        <end position="284"/>
    </location>
</feature>
<comment type="subcellular location">
    <subcellularLocation>
        <location evidence="1">Cell membrane</location>
        <topology evidence="1">Multi-pass membrane protein</topology>
    </subcellularLocation>
</comment>
<keyword evidence="9" id="KW-1185">Reference proteome</keyword>
<evidence type="ECO:0000259" key="7">
    <source>
        <dbReference type="PROSITE" id="PS50850"/>
    </source>
</evidence>
<evidence type="ECO:0000256" key="4">
    <source>
        <dbReference type="ARBA" id="ARBA00022989"/>
    </source>
</evidence>
<dbReference type="PROSITE" id="PS50850">
    <property type="entry name" value="MFS"/>
    <property type="match status" value="1"/>
</dbReference>
<keyword evidence="3 6" id="KW-0812">Transmembrane</keyword>
<feature type="transmembrane region" description="Helical" evidence="6">
    <location>
        <begin position="238"/>
        <end position="255"/>
    </location>
</feature>
<dbReference type="Gene3D" id="1.20.1250.20">
    <property type="entry name" value="MFS general substrate transporter like domains"/>
    <property type="match status" value="2"/>
</dbReference>
<keyword evidence="2" id="KW-1003">Cell membrane</keyword>